<sequence length="139" mass="15902">MKYGSIIIEKKEYVYLKRIINISGYAKEFERQKSMQKFSDELQNAQVVDEEDMPKEIIRFNSKVTVASEKGWERTLQVVIPSERDMKQNKISILTPMGSALFGYAEGDTVNWDFPGGQEALKIVSVSQVESKESFNVPI</sequence>
<dbReference type="InterPro" id="IPR036953">
    <property type="entry name" value="GreA/GreB_C_sf"/>
</dbReference>
<proteinExistence type="predicted"/>
<dbReference type="AlphaFoldDB" id="A0A2U0HUW6"/>
<dbReference type="Gene3D" id="3.10.50.30">
    <property type="entry name" value="Transcription elongation factor, GreA/GreB, C-terminal domain"/>
    <property type="match status" value="1"/>
</dbReference>
<protein>
    <submittedName>
        <fullName evidence="2">Transcription elongation factor GreAB</fullName>
    </submittedName>
</protein>
<dbReference type="Proteomes" id="UP000245962">
    <property type="component" value="Unassembled WGS sequence"/>
</dbReference>
<organism evidence="2 3">
    <name type="scientific">Marixanthomonas spongiae</name>
    <dbReference type="NCBI Taxonomy" id="2174845"/>
    <lineage>
        <taxon>Bacteria</taxon>
        <taxon>Pseudomonadati</taxon>
        <taxon>Bacteroidota</taxon>
        <taxon>Flavobacteriia</taxon>
        <taxon>Flavobacteriales</taxon>
        <taxon>Flavobacteriaceae</taxon>
        <taxon>Marixanthomonas</taxon>
    </lineage>
</organism>
<feature type="domain" description="Transcription elongation factor GreA/GreB C-terminal" evidence="1">
    <location>
        <begin position="54"/>
        <end position="127"/>
    </location>
</feature>
<dbReference type="GO" id="GO:0003677">
    <property type="term" value="F:DNA binding"/>
    <property type="evidence" value="ECO:0007669"/>
    <property type="project" value="InterPro"/>
</dbReference>
<dbReference type="PANTHER" id="PTHR30437:SF5">
    <property type="entry name" value="REGULATOR OF NUCLEOSIDE DIPHOSPHATE KINASE"/>
    <property type="match status" value="1"/>
</dbReference>
<name>A0A2U0HUW6_9FLAO</name>
<dbReference type="EMBL" id="QEHR01000013">
    <property type="protein sequence ID" value="PVW12637.1"/>
    <property type="molecule type" value="Genomic_DNA"/>
</dbReference>
<accession>A0A2U0HUW6</accession>
<dbReference type="InterPro" id="IPR001437">
    <property type="entry name" value="Tscrpt_elong_fac_GreA/B_C"/>
</dbReference>
<dbReference type="GO" id="GO:0006354">
    <property type="term" value="P:DNA-templated transcription elongation"/>
    <property type="evidence" value="ECO:0007669"/>
    <property type="project" value="TreeGrafter"/>
</dbReference>
<keyword evidence="3" id="KW-1185">Reference proteome</keyword>
<dbReference type="RefSeq" id="WP_116695561.1">
    <property type="nucleotide sequence ID" value="NZ_QEHR01000013.1"/>
</dbReference>
<keyword evidence="2" id="KW-0648">Protein biosynthesis</keyword>
<dbReference type="SUPFAM" id="SSF54534">
    <property type="entry name" value="FKBP-like"/>
    <property type="match status" value="1"/>
</dbReference>
<evidence type="ECO:0000313" key="3">
    <source>
        <dbReference type="Proteomes" id="UP000245962"/>
    </source>
</evidence>
<dbReference type="OrthoDB" id="192847at2"/>
<comment type="caution">
    <text evidence="2">The sequence shown here is derived from an EMBL/GenBank/DDBJ whole genome shotgun (WGS) entry which is preliminary data.</text>
</comment>
<reference evidence="2 3" key="1">
    <citation type="submission" date="2018-04" db="EMBL/GenBank/DDBJ databases">
        <title>Marixanthomonas spongiae HN-E44 sp. nov., isolated from a marine sponge.</title>
        <authorList>
            <person name="Luo L."/>
            <person name="Zhuang L."/>
        </authorList>
    </citation>
    <scope>NUCLEOTIDE SEQUENCE [LARGE SCALE GENOMIC DNA]</scope>
    <source>
        <strain evidence="2 3">HN-E44</strain>
    </source>
</reference>
<dbReference type="InterPro" id="IPR023459">
    <property type="entry name" value="Tscrpt_elong_fac_GreA/B_fam"/>
</dbReference>
<evidence type="ECO:0000313" key="2">
    <source>
        <dbReference type="EMBL" id="PVW12637.1"/>
    </source>
</evidence>
<gene>
    <name evidence="2" type="ORF">DDV96_14830</name>
</gene>
<evidence type="ECO:0000259" key="1">
    <source>
        <dbReference type="Pfam" id="PF01272"/>
    </source>
</evidence>
<dbReference type="Pfam" id="PF01272">
    <property type="entry name" value="GreA_GreB"/>
    <property type="match status" value="1"/>
</dbReference>
<dbReference type="GO" id="GO:0070063">
    <property type="term" value="F:RNA polymerase binding"/>
    <property type="evidence" value="ECO:0007669"/>
    <property type="project" value="InterPro"/>
</dbReference>
<keyword evidence="2" id="KW-0251">Elongation factor</keyword>
<dbReference type="GO" id="GO:0032784">
    <property type="term" value="P:regulation of DNA-templated transcription elongation"/>
    <property type="evidence" value="ECO:0007669"/>
    <property type="project" value="InterPro"/>
</dbReference>
<dbReference type="GO" id="GO:0003746">
    <property type="term" value="F:translation elongation factor activity"/>
    <property type="evidence" value="ECO:0007669"/>
    <property type="project" value="UniProtKB-KW"/>
</dbReference>
<dbReference type="PANTHER" id="PTHR30437">
    <property type="entry name" value="TRANSCRIPTION ELONGATION FACTOR GREA"/>
    <property type="match status" value="1"/>
</dbReference>